<dbReference type="Gene3D" id="3.50.50.60">
    <property type="entry name" value="FAD/NAD(P)-binding domain"/>
    <property type="match status" value="1"/>
</dbReference>
<protein>
    <submittedName>
        <fullName evidence="1">Uncharacterized protein</fullName>
    </submittedName>
</protein>
<name>A0A5N6JF47_9EURO</name>
<sequence>MPVIMNFSTGVFVFLPYPGSNLLKAVVHHGFGVANQVSFDNGSRLVSSTKLAGNNAYAGYIPGLLISIYGVTSSSLFLGLATALGGGAGCAGTPILRTETLSPTFIPICKGFSLQRAARAINAFKFTPVLGRYIADYFEHKASDELRKKWRLSAPDWKEGMPKQGDGSRRGQLWRLLHAHEQAKL</sequence>
<dbReference type="Proteomes" id="UP000326289">
    <property type="component" value="Unassembled WGS sequence"/>
</dbReference>
<accession>A0A5N6JF47</accession>
<evidence type="ECO:0000313" key="2">
    <source>
        <dbReference type="Proteomes" id="UP000326289"/>
    </source>
</evidence>
<dbReference type="InterPro" id="IPR036188">
    <property type="entry name" value="FAD/NAD-bd_sf"/>
</dbReference>
<dbReference type="EMBL" id="ML732776">
    <property type="protein sequence ID" value="KAB8276567.1"/>
    <property type="molecule type" value="Genomic_DNA"/>
</dbReference>
<keyword evidence="2" id="KW-1185">Reference proteome</keyword>
<proteinExistence type="predicted"/>
<reference evidence="1 2" key="1">
    <citation type="submission" date="2019-04" db="EMBL/GenBank/DDBJ databases">
        <title>Fungal friends and foes A comparative genomics study of 23 Aspergillus species from section Flavi.</title>
        <authorList>
            <consortium name="DOE Joint Genome Institute"/>
            <person name="Kjaerbolling I."/>
            <person name="Vesth T.C."/>
            <person name="Frisvad J.C."/>
            <person name="Nybo J.L."/>
            <person name="Theobald S."/>
            <person name="Kildgaard S."/>
            <person name="Petersen T.I."/>
            <person name="Kuo A."/>
            <person name="Sato A."/>
            <person name="Lyhne E.K."/>
            <person name="Kogle M.E."/>
            <person name="Wiebenga A."/>
            <person name="Kun R.S."/>
            <person name="Lubbers R.J."/>
            <person name="Makela M.R."/>
            <person name="Barry K."/>
            <person name="Chovatia M."/>
            <person name="Clum A."/>
            <person name="Daum C."/>
            <person name="Haridas S."/>
            <person name="He G."/>
            <person name="LaButti K."/>
            <person name="Lipzen A."/>
            <person name="Mondo S."/>
            <person name="Pangilinan J."/>
            <person name="Riley R."/>
            <person name="Salamov A."/>
            <person name="Simmons B.A."/>
            <person name="Magnuson J.K."/>
            <person name="Henrissat B."/>
            <person name="Mortensen U.H."/>
            <person name="Larsen T.O."/>
            <person name="De vries R.P."/>
            <person name="Grigoriev I.V."/>
            <person name="Machida M."/>
            <person name="Baker S.E."/>
            <person name="Andersen M.R."/>
        </authorList>
    </citation>
    <scope>NUCLEOTIDE SEQUENCE [LARGE SCALE GENOMIC DNA]</scope>
    <source>
        <strain evidence="1 2">CBS 117635</strain>
    </source>
</reference>
<evidence type="ECO:0000313" key="1">
    <source>
        <dbReference type="EMBL" id="KAB8276567.1"/>
    </source>
</evidence>
<organism evidence="1 2">
    <name type="scientific">Aspergillus minisclerotigenes</name>
    <dbReference type="NCBI Taxonomy" id="656917"/>
    <lineage>
        <taxon>Eukaryota</taxon>
        <taxon>Fungi</taxon>
        <taxon>Dikarya</taxon>
        <taxon>Ascomycota</taxon>
        <taxon>Pezizomycotina</taxon>
        <taxon>Eurotiomycetes</taxon>
        <taxon>Eurotiomycetidae</taxon>
        <taxon>Eurotiales</taxon>
        <taxon>Aspergillaceae</taxon>
        <taxon>Aspergillus</taxon>
        <taxon>Aspergillus subgen. Circumdati</taxon>
    </lineage>
</organism>
<gene>
    <name evidence="1" type="ORF">BDV30DRAFT_235639</name>
</gene>
<dbReference type="AlphaFoldDB" id="A0A5N6JF47"/>